<evidence type="ECO:0000313" key="1">
    <source>
        <dbReference type="EMBL" id="JAS49369.1"/>
    </source>
</evidence>
<feature type="non-terminal residue" evidence="1">
    <location>
        <position position="109"/>
    </location>
</feature>
<dbReference type="AlphaFoldDB" id="A0A1B6FGN6"/>
<accession>A0A1B6FGN6</accession>
<gene>
    <name evidence="1" type="ORF">g.12281</name>
</gene>
<protein>
    <submittedName>
        <fullName evidence="1">Uncharacterized protein</fullName>
    </submittedName>
</protein>
<dbReference type="EMBL" id="GECZ01020400">
    <property type="protein sequence ID" value="JAS49369.1"/>
    <property type="molecule type" value="Transcribed_RNA"/>
</dbReference>
<organism evidence="1">
    <name type="scientific">Cuerna arida</name>
    <dbReference type="NCBI Taxonomy" id="1464854"/>
    <lineage>
        <taxon>Eukaryota</taxon>
        <taxon>Metazoa</taxon>
        <taxon>Ecdysozoa</taxon>
        <taxon>Arthropoda</taxon>
        <taxon>Hexapoda</taxon>
        <taxon>Insecta</taxon>
        <taxon>Pterygota</taxon>
        <taxon>Neoptera</taxon>
        <taxon>Paraneoptera</taxon>
        <taxon>Hemiptera</taxon>
        <taxon>Auchenorrhyncha</taxon>
        <taxon>Membracoidea</taxon>
        <taxon>Cicadellidae</taxon>
        <taxon>Cicadellinae</taxon>
        <taxon>Proconiini</taxon>
        <taxon>Cuerna</taxon>
    </lineage>
</organism>
<proteinExistence type="predicted"/>
<name>A0A1B6FGN6_9HEMI</name>
<sequence length="109" mass="12456">MLSRNLHPQTLVNLSLDLVEDDTLRVLPSTSYSAALNSTLQDCIIHHCYSDTNLEVERPKTKDSVEDRCHFELEDPGTRNFKNELQVNKILNSTIDQNPQQADFSVRTL</sequence>
<reference evidence="1" key="1">
    <citation type="submission" date="2015-11" db="EMBL/GenBank/DDBJ databases">
        <title>De novo transcriptome assembly of four potential Pierce s Disease insect vectors from Arizona vineyards.</title>
        <authorList>
            <person name="Tassone E.E."/>
        </authorList>
    </citation>
    <scope>NUCLEOTIDE SEQUENCE</scope>
</reference>